<reference evidence="7" key="1">
    <citation type="submission" date="2022-12" db="EMBL/GenBank/DDBJ databases">
        <authorList>
            <person name="Petersen C."/>
        </authorList>
    </citation>
    <scope>NUCLEOTIDE SEQUENCE</scope>
    <source>
        <strain evidence="7">IBT 29677</strain>
    </source>
</reference>
<sequence>MKYFVAGSDPNDVRRVPSMSWLLEHESTGQKVIFDLGIRKDIERYTPAVFERLHNVIKSEVPEDVFASLTQKHIDPSSDIRAIIFSHLHYDHVGDPSKFGPKTEFIIGPGAKQLLHGPDSYPCNAFSHFDSRLLPQDRTVELPPATDRSFWAPLGPFPDVHDFFGDQSMYIIDAPGHCPGHVNLLVRSDANQWMLLAGDTTHDTRILDGVGVTAVYLDEKTGRSKCAHHDKELAEIHLQRVQEMRKLENVQVILAHDNAIYNSLYDRFGSGLQTQYSIAHDMSFL</sequence>
<feature type="domain" description="Metallo-beta-lactamase" evidence="6">
    <location>
        <begin position="17"/>
        <end position="256"/>
    </location>
</feature>
<dbReference type="SUPFAM" id="SSF56281">
    <property type="entry name" value="Metallo-hydrolase/oxidoreductase"/>
    <property type="match status" value="1"/>
</dbReference>
<evidence type="ECO:0000256" key="3">
    <source>
        <dbReference type="ARBA" id="ARBA00022723"/>
    </source>
</evidence>
<accession>A0A9X0B7W1</accession>
<evidence type="ECO:0000256" key="4">
    <source>
        <dbReference type="ARBA" id="ARBA00022801"/>
    </source>
</evidence>
<dbReference type="PANTHER" id="PTHR42978:SF2">
    <property type="entry name" value="102 KBASES UNSTABLE REGION: FROM 1 TO 119443"/>
    <property type="match status" value="1"/>
</dbReference>
<dbReference type="InterPro" id="IPR051013">
    <property type="entry name" value="MBL_superfamily_lactonases"/>
</dbReference>
<comment type="similarity">
    <text evidence="2">Belongs to the metallo-beta-lactamase superfamily.</text>
</comment>
<dbReference type="Proteomes" id="UP001147747">
    <property type="component" value="Unassembled WGS sequence"/>
</dbReference>
<evidence type="ECO:0000313" key="8">
    <source>
        <dbReference type="Proteomes" id="UP001147747"/>
    </source>
</evidence>
<evidence type="ECO:0000259" key="6">
    <source>
        <dbReference type="SMART" id="SM00849"/>
    </source>
</evidence>
<name>A0A9X0B7W1_9EURO</name>
<evidence type="ECO:0000256" key="5">
    <source>
        <dbReference type="ARBA" id="ARBA00022833"/>
    </source>
</evidence>
<keyword evidence="4" id="KW-0378">Hydrolase</keyword>
<evidence type="ECO:0000256" key="2">
    <source>
        <dbReference type="ARBA" id="ARBA00007749"/>
    </source>
</evidence>
<dbReference type="OrthoDB" id="10250730at2759"/>
<keyword evidence="8" id="KW-1185">Reference proteome</keyword>
<dbReference type="InterPro" id="IPR001279">
    <property type="entry name" value="Metallo-B-lactamas"/>
</dbReference>
<keyword evidence="3" id="KW-0479">Metal-binding</keyword>
<comment type="cofactor">
    <cofactor evidence="1">
        <name>Zn(2+)</name>
        <dbReference type="ChEBI" id="CHEBI:29105"/>
    </cofactor>
</comment>
<dbReference type="Pfam" id="PF00753">
    <property type="entry name" value="Lactamase_B"/>
    <property type="match status" value="1"/>
</dbReference>
<gene>
    <name evidence="7" type="ORF">N7509_006907</name>
</gene>
<proteinExistence type="inferred from homology"/>
<organism evidence="7 8">
    <name type="scientific">Penicillium cosmopolitanum</name>
    <dbReference type="NCBI Taxonomy" id="1131564"/>
    <lineage>
        <taxon>Eukaryota</taxon>
        <taxon>Fungi</taxon>
        <taxon>Dikarya</taxon>
        <taxon>Ascomycota</taxon>
        <taxon>Pezizomycotina</taxon>
        <taxon>Eurotiomycetes</taxon>
        <taxon>Eurotiomycetidae</taxon>
        <taxon>Eurotiales</taxon>
        <taxon>Aspergillaceae</taxon>
        <taxon>Penicillium</taxon>
    </lineage>
</organism>
<dbReference type="RefSeq" id="XP_056487095.1">
    <property type="nucleotide sequence ID" value="XM_056631544.1"/>
</dbReference>
<keyword evidence="5" id="KW-0862">Zinc</keyword>
<evidence type="ECO:0000313" key="7">
    <source>
        <dbReference type="EMBL" id="KAJ5391417.1"/>
    </source>
</evidence>
<dbReference type="SMART" id="SM00849">
    <property type="entry name" value="Lactamase_B"/>
    <property type="match status" value="1"/>
</dbReference>
<comment type="caution">
    <text evidence="7">The sequence shown here is derived from an EMBL/GenBank/DDBJ whole genome shotgun (WGS) entry which is preliminary data.</text>
</comment>
<dbReference type="CDD" id="cd07730">
    <property type="entry name" value="metallo-hydrolase-like_MBL-fold"/>
    <property type="match status" value="1"/>
</dbReference>
<reference evidence="7" key="2">
    <citation type="journal article" date="2023" name="IMA Fungus">
        <title>Comparative genomic study of the Penicillium genus elucidates a diverse pangenome and 15 lateral gene transfer events.</title>
        <authorList>
            <person name="Petersen C."/>
            <person name="Sorensen T."/>
            <person name="Nielsen M.R."/>
            <person name="Sondergaard T.E."/>
            <person name="Sorensen J.L."/>
            <person name="Fitzpatrick D.A."/>
            <person name="Frisvad J.C."/>
            <person name="Nielsen K.L."/>
        </authorList>
    </citation>
    <scope>NUCLEOTIDE SEQUENCE</scope>
    <source>
        <strain evidence="7">IBT 29677</strain>
    </source>
</reference>
<dbReference type="GO" id="GO:0016787">
    <property type="term" value="F:hydrolase activity"/>
    <property type="evidence" value="ECO:0007669"/>
    <property type="project" value="UniProtKB-KW"/>
</dbReference>
<dbReference type="GeneID" id="81370524"/>
<dbReference type="Gene3D" id="3.60.15.10">
    <property type="entry name" value="Ribonuclease Z/Hydroxyacylglutathione hydrolase-like"/>
    <property type="match status" value="1"/>
</dbReference>
<protein>
    <submittedName>
        <fullName evidence="7">Metallo-hydrolase/oxidoreductase</fullName>
    </submittedName>
</protein>
<dbReference type="GO" id="GO:0046872">
    <property type="term" value="F:metal ion binding"/>
    <property type="evidence" value="ECO:0007669"/>
    <property type="project" value="UniProtKB-KW"/>
</dbReference>
<dbReference type="PANTHER" id="PTHR42978">
    <property type="entry name" value="QUORUM-QUENCHING LACTONASE YTNP-RELATED-RELATED"/>
    <property type="match status" value="1"/>
</dbReference>
<dbReference type="InterPro" id="IPR036866">
    <property type="entry name" value="RibonucZ/Hydroxyglut_hydro"/>
</dbReference>
<evidence type="ECO:0000256" key="1">
    <source>
        <dbReference type="ARBA" id="ARBA00001947"/>
    </source>
</evidence>
<dbReference type="EMBL" id="JAPZBU010000008">
    <property type="protein sequence ID" value="KAJ5391417.1"/>
    <property type="molecule type" value="Genomic_DNA"/>
</dbReference>
<dbReference type="AlphaFoldDB" id="A0A9X0B7W1"/>